<feature type="compositionally biased region" description="Low complexity" evidence="1">
    <location>
        <begin position="388"/>
        <end position="426"/>
    </location>
</feature>
<reference evidence="4" key="1">
    <citation type="submission" date="2017-01" db="EMBL/GenBank/DDBJ databases">
        <authorList>
            <person name="Varghese N."/>
            <person name="Submissions S."/>
        </authorList>
    </citation>
    <scope>NUCLEOTIDE SEQUENCE [LARGE SCALE GENOMIC DNA]</scope>
    <source>
        <strain evidence="4">ATCC 12950</strain>
    </source>
</reference>
<gene>
    <name evidence="3" type="ORF">SAMN05421833_12975</name>
</gene>
<dbReference type="STRING" id="58117.SAMN05421833_12975"/>
<organism evidence="3 4">
    <name type="scientific">Microbispora rosea</name>
    <dbReference type="NCBI Taxonomy" id="58117"/>
    <lineage>
        <taxon>Bacteria</taxon>
        <taxon>Bacillati</taxon>
        <taxon>Actinomycetota</taxon>
        <taxon>Actinomycetes</taxon>
        <taxon>Streptosporangiales</taxon>
        <taxon>Streptosporangiaceae</taxon>
        <taxon>Microbispora</taxon>
    </lineage>
</organism>
<feature type="transmembrane region" description="Helical" evidence="2">
    <location>
        <begin position="129"/>
        <end position="151"/>
    </location>
</feature>
<proteinExistence type="predicted"/>
<feature type="transmembrane region" description="Helical" evidence="2">
    <location>
        <begin position="205"/>
        <end position="230"/>
    </location>
</feature>
<dbReference type="InterPro" id="IPR045782">
    <property type="entry name" value="TrbL_3"/>
</dbReference>
<feature type="transmembrane region" description="Helical" evidence="2">
    <location>
        <begin position="272"/>
        <end position="295"/>
    </location>
</feature>
<feature type="region of interest" description="Disordered" evidence="1">
    <location>
        <begin position="444"/>
        <end position="464"/>
    </location>
</feature>
<evidence type="ECO:0000256" key="1">
    <source>
        <dbReference type="SAM" id="MobiDB-lite"/>
    </source>
</evidence>
<dbReference type="AlphaFoldDB" id="A0A1N7GIR0"/>
<accession>A0A1N7GIR0</accession>
<feature type="transmembrane region" description="Helical" evidence="2">
    <location>
        <begin position="307"/>
        <end position="329"/>
    </location>
</feature>
<name>A0A1N7GIR0_9ACTN</name>
<protein>
    <recommendedName>
        <fullName evidence="5">TrbL/VirB6 plasmid conjugal transfer protein</fullName>
    </recommendedName>
</protein>
<dbReference type="Proteomes" id="UP000186096">
    <property type="component" value="Unassembled WGS sequence"/>
</dbReference>
<feature type="region of interest" description="Disordered" evidence="1">
    <location>
        <begin position="379"/>
        <end position="426"/>
    </location>
</feature>
<feature type="transmembrane region" description="Helical" evidence="2">
    <location>
        <begin position="242"/>
        <end position="260"/>
    </location>
</feature>
<keyword evidence="2" id="KW-0472">Membrane</keyword>
<evidence type="ECO:0000313" key="3">
    <source>
        <dbReference type="EMBL" id="SIS12484.1"/>
    </source>
</evidence>
<evidence type="ECO:0008006" key="5">
    <source>
        <dbReference type="Google" id="ProtNLM"/>
    </source>
</evidence>
<evidence type="ECO:0000256" key="2">
    <source>
        <dbReference type="SAM" id="Phobius"/>
    </source>
</evidence>
<dbReference type="Pfam" id="PF19590">
    <property type="entry name" value="TrbL_3"/>
    <property type="match status" value="1"/>
</dbReference>
<keyword evidence="2" id="KW-0812">Transmembrane</keyword>
<sequence length="464" mass="45370">MDIFTAGGRAGTVHAIAPAPTPGCADLTSPMCVAESVANGALPGAGPLTRQAVEGGGHVLGDLAGTAAKGAVQYGVDGLAQAIQYAVSWIITNTVSWWTRIDSPCLVADPAVGCSGPSAVDAIQRIQQWTLPFAVAVAAVCLLAAAAKIAVTRKAAPLLDAGTGMLVILGAGSLGVLLPALLLKAGDEWSSWVLNMSAGDFSKKLVAVLGLAGASPGVVIVLGIAGVVMAAVQAVLMLFRQAALVVLAGMLPLAAAGSMTPLTRPWFRRVTGWMLALIFYKPAAAMVYATAFTMLGNASDARSTFMGFAMVLLSILALPVLLKFFTWASGSVSEAVSGGGLLGTAVGGAVAVGAFRGGRAGSGGFGAGGASAVDHARFMSSAMPPPTGAHTTPTAAAASGSPPSAAGRPAGAPAGSGASTTKAGAAAGPAAGAAGAVITGLATGAKRAGDSVSSSMDPPRQESA</sequence>
<evidence type="ECO:0000313" key="4">
    <source>
        <dbReference type="Proteomes" id="UP000186096"/>
    </source>
</evidence>
<keyword evidence="4" id="KW-1185">Reference proteome</keyword>
<keyword evidence="2" id="KW-1133">Transmembrane helix</keyword>
<dbReference type="EMBL" id="FTNI01000029">
    <property type="protein sequence ID" value="SIS12484.1"/>
    <property type="molecule type" value="Genomic_DNA"/>
</dbReference>
<feature type="transmembrane region" description="Helical" evidence="2">
    <location>
        <begin position="335"/>
        <end position="355"/>
    </location>
</feature>
<feature type="transmembrane region" description="Helical" evidence="2">
    <location>
        <begin position="163"/>
        <end position="185"/>
    </location>
</feature>